<keyword evidence="11" id="KW-1185">Reference proteome</keyword>
<comment type="subcellular location">
    <subcellularLocation>
        <location evidence="1 9">Nucleus</location>
    </subcellularLocation>
</comment>
<evidence type="ECO:0000256" key="4">
    <source>
        <dbReference type="ARBA" id="ARBA00023015"/>
    </source>
</evidence>
<protein>
    <recommendedName>
        <fullName evidence="3 9">Mediator of RNA polymerase II transcription subunit 5</fullName>
    </recommendedName>
    <alternativeName>
        <fullName evidence="8 9">Mediator complex subunit 5</fullName>
    </alternativeName>
</protein>
<name>A0AA43QKS9_9LECA</name>
<sequence length="707" mass="77382">MPEWQGMLNDAGMAGLSFTDTLLDSPHVSTRAGLYIYLNAALHDRPSFEDSRVKTLLQVRYNEDIPSLISDLILASFDVLANSISRNESARSRTIIRSFITNKLPVFLSGNYAGLIFEPLTSEHCIREALGRIDPSSSQSFDVLSDTRQDFLFACALHALIPESSIEEILGDVPMQGLPSGGRYAKDVLMSQFTANTAKIDQYVAELENMDGNAGAIAYAVIEFLHSLCASSDTMTLKVICNTLSRRPTTLDILMLFTSSDTLLRPLCQILDAWPDNEDQQPVYDEFGGILLFVMAVRERFSLTIEEMGIENVNSFCAKYLRANATSRTLDSFSEHENEVFTSWIKGLFETEGISDEIMSACRPSEFLLLIATLFDQCLQACRVKVLAMDTMKAGFELFLEPFLLPSLIGGLNWFADQIWCLQPGSSSSVDNLLQALHILLKPPRMSNESSLIHGAVLHVVSKRLSASLTYLQQQFPARSDIKPLLNTIGPFVEDQDERSAIRELASWSLTPKGGLATALRNSVQSLIVWNATTAASTDTTAPSSASKQIGNAVQILGAYRVIDVLIEELQRADFQDIALDVVSMMAVANLHKQPMDHGLNTGQKLHGLPMTLQSALQQRFEEADNLSLTDTTRASSVVRLHRRVEALAGQIPITSAPNAGFMQSMSGADAGAMPTSEIDNVLAEANMATAVDQSFLAGQDGLLGMG</sequence>
<dbReference type="GO" id="GO:0006357">
    <property type="term" value="P:regulation of transcription by RNA polymerase II"/>
    <property type="evidence" value="ECO:0007669"/>
    <property type="project" value="InterPro"/>
</dbReference>
<dbReference type="Pfam" id="PF08689">
    <property type="entry name" value="Med5"/>
    <property type="match status" value="1"/>
</dbReference>
<dbReference type="Proteomes" id="UP001161017">
    <property type="component" value="Unassembled WGS sequence"/>
</dbReference>
<evidence type="ECO:0000256" key="8">
    <source>
        <dbReference type="ARBA" id="ARBA00031256"/>
    </source>
</evidence>
<evidence type="ECO:0000256" key="3">
    <source>
        <dbReference type="ARBA" id="ARBA00020628"/>
    </source>
</evidence>
<evidence type="ECO:0000256" key="6">
    <source>
        <dbReference type="ARBA" id="ARBA00023163"/>
    </source>
</evidence>
<evidence type="ECO:0000256" key="7">
    <source>
        <dbReference type="ARBA" id="ARBA00023242"/>
    </source>
</evidence>
<accession>A0AA43QKS9</accession>
<reference evidence="10" key="1">
    <citation type="journal article" date="2023" name="Genome Biol. Evol.">
        <title>First Whole Genome Sequence and Flow Cytometry Genome Size Data for the Lichen-Forming Fungus Ramalina farinacea (Ascomycota).</title>
        <authorList>
            <person name="Llewellyn T."/>
            <person name="Mian S."/>
            <person name="Hill R."/>
            <person name="Leitch I.J."/>
            <person name="Gaya E."/>
        </authorList>
    </citation>
    <scope>NUCLEOTIDE SEQUENCE</scope>
    <source>
        <strain evidence="10">LIQ254RAFAR</strain>
    </source>
</reference>
<keyword evidence="7 9" id="KW-0539">Nucleus</keyword>
<evidence type="ECO:0000313" key="11">
    <source>
        <dbReference type="Proteomes" id="UP001161017"/>
    </source>
</evidence>
<dbReference type="GO" id="GO:0003712">
    <property type="term" value="F:transcription coregulator activity"/>
    <property type="evidence" value="ECO:0007669"/>
    <property type="project" value="InterPro"/>
</dbReference>
<comment type="function">
    <text evidence="9">Component of the Mediator complex, a coactivator involved in the regulated transcription of nearly all RNA polymerase II-dependent genes. Mediator functions as a bridge to convey information from gene-specific regulatory proteins to the basal RNA polymerase II transcription machinery. Mediator is recruited to promoters by direct interactions with regulatory proteins and serves as a scaffold for the assembly of a functional preinitiation complex with RNA polymerase II and the general transcription factors.</text>
</comment>
<keyword evidence="5 9" id="KW-0010">Activator</keyword>
<keyword evidence="6 9" id="KW-0804">Transcription</keyword>
<comment type="caution">
    <text evidence="10">The sequence shown here is derived from an EMBL/GenBank/DDBJ whole genome shotgun (WGS) entry which is preliminary data.</text>
</comment>
<keyword evidence="4 9" id="KW-0805">Transcription regulation</keyword>
<gene>
    <name evidence="10" type="primary">NUT1</name>
    <name evidence="9" type="synonym">MED5</name>
    <name evidence="10" type="ORF">OHK93_006412</name>
</gene>
<dbReference type="PANTHER" id="PTHR35784:SF1">
    <property type="entry name" value="MEDIATOR OF RNA POLYMERASE II TRANSCRIPTION SUBUNIT 5"/>
    <property type="match status" value="1"/>
</dbReference>
<comment type="subunit">
    <text evidence="9">Component of the Mediator complex.</text>
</comment>
<evidence type="ECO:0000313" key="10">
    <source>
        <dbReference type="EMBL" id="MDI1487144.1"/>
    </source>
</evidence>
<evidence type="ECO:0000256" key="1">
    <source>
        <dbReference type="ARBA" id="ARBA00004123"/>
    </source>
</evidence>
<proteinExistence type="inferred from homology"/>
<dbReference type="InterPro" id="IPR014801">
    <property type="entry name" value="Mediator_Med5_fun"/>
</dbReference>
<dbReference type="EMBL" id="JAPUFD010000005">
    <property type="protein sequence ID" value="MDI1487144.1"/>
    <property type="molecule type" value="Genomic_DNA"/>
</dbReference>
<evidence type="ECO:0000256" key="5">
    <source>
        <dbReference type="ARBA" id="ARBA00023159"/>
    </source>
</evidence>
<evidence type="ECO:0000256" key="2">
    <source>
        <dbReference type="ARBA" id="ARBA00008782"/>
    </source>
</evidence>
<organism evidence="10 11">
    <name type="scientific">Ramalina farinacea</name>
    <dbReference type="NCBI Taxonomy" id="258253"/>
    <lineage>
        <taxon>Eukaryota</taxon>
        <taxon>Fungi</taxon>
        <taxon>Dikarya</taxon>
        <taxon>Ascomycota</taxon>
        <taxon>Pezizomycotina</taxon>
        <taxon>Lecanoromycetes</taxon>
        <taxon>OSLEUM clade</taxon>
        <taxon>Lecanoromycetidae</taxon>
        <taxon>Lecanorales</taxon>
        <taxon>Lecanorineae</taxon>
        <taxon>Ramalinaceae</taxon>
        <taxon>Ramalina</taxon>
    </lineage>
</organism>
<dbReference type="PANTHER" id="PTHR35784">
    <property type="entry name" value="MEDIATOR OF RNA POLYMERASE II TRANSCRIPTION SUBUNIT 5"/>
    <property type="match status" value="1"/>
</dbReference>
<comment type="similarity">
    <text evidence="2 9">Belongs to the Mediator complex subunit 5 family.</text>
</comment>
<dbReference type="GO" id="GO:0016592">
    <property type="term" value="C:mediator complex"/>
    <property type="evidence" value="ECO:0007669"/>
    <property type="project" value="InterPro"/>
</dbReference>
<evidence type="ECO:0000256" key="9">
    <source>
        <dbReference type="RuleBase" id="RU364142"/>
    </source>
</evidence>
<dbReference type="AlphaFoldDB" id="A0AA43QKS9"/>